<dbReference type="Gene3D" id="3.30.710.10">
    <property type="entry name" value="Potassium Channel Kv1.1, Chain A"/>
    <property type="match status" value="2"/>
</dbReference>
<gene>
    <name evidence="2" type="ORF">TNCT_320921</name>
</gene>
<evidence type="ECO:0000313" key="3">
    <source>
        <dbReference type="Proteomes" id="UP000887116"/>
    </source>
</evidence>
<protein>
    <recommendedName>
        <fullName evidence="1">BTB domain-containing protein</fullName>
    </recommendedName>
</protein>
<evidence type="ECO:0000259" key="1">
    <source>
        <dbReference type="PROSITE" id="PS50097"/>
    </source>
</evidence>
<dbReference type="Proteomes" id="UP000887116">
    <property type="component" value="Unassembled WGS sequence"/>
</dbReference>
<dbReference type="CDD" id="cd18186">
    <property type="entry name" value="BTB_POZ_ZBTB_KLHL-like"/>
    <property type="match status" value="1"/>
</dbReference>
<dbReference type="EMBL" id="BMAO01018731">
    <property type="protein sequence ID" value="GFR25591.1"/>
    <property type="molecule type" value="Genomic_DNA"/>
</dbReference>
<keyword evidence="3" id="KW-1185">Reference proteome</keyword>
<dbReference type="Pfam" id="PF00651">
    <property type="entry name" value="BTB"/>
    <property type="match status" value="1"/>
</dbReference>
<accession>A0A8X6HKE4</accession>
<dbReference type="InterPro" id="IPR000210">
    <property type="entry name" value="BTB/POZ_dom"/>
</dbReference>
<name>A0A8X6HKE4_TRICU</name>
<dbReference type="InterPro" id="IPR011333">
    <property type="entry name" value="SKP1/BTB/POZ_sf"/>
</dbReference>
<feature type="domain" description="BTB" evidence="1">
    <location>
        <begin position="469"/>
        <end position="536"/>
    </location>
</feature>
<sequence length="583" mass="69021">MSEFKPIIKSNFKFTWEIKEFLEQIEKNSFDLDTLQFNVKCPDVTTWFAELIPVRIENDCKVSFVLNRLSNDDELDTIFVKLKTTIENEDILFEDYTFRTVTKDNCHIYIQNLIGSTNYLKSLPCLGSLFLHLNLDIFVIRSEASFFNFSLAVQNLSSDLNNLYLNENLRETTIYVGNTLFFVHLVVFDARWPNFFEHHSKYPNLVTENNLQAVFNINFEILILAALNFNAGCKVHEKKYCEKIREVMEIFTPDIFDYFLYYMYTGYDSVIEEGRKLNFIRLGRLFGFTRLVDKYNETPSKSTCLTQAPLHRYTFDWSQEDGLNWENTDFKPFVQIIKSYHKRDLVMLELQFTIEENDFIINVRYLETVDPASLSCTVVLKDDGGFENQRFHYFNRFDRRDEIWPVRVGITKEHIPFKSFTINFTLHCSYESKITKNVFSLNAEDTVLNQALHQYGCDFWELFASKKMIDTVLIAEGKHFFVHRYILCARSSQFHAELQDKLRRPHQIVHMVPGIRNRILERILECIYTGEVDESKVDNMKDFLEAATRYNVRHLLEKKENFRTLDPLSIEINETEQVCINYL</sequence>
<reference evidence="2" key="1">
    <citation type="submission" date="2020-07" db="EMBL/GenBank/DDBJ databases">
        <title>Multicomponent nature underlies the extraordinary mechanical properties of spider dragline silk.</title>
        <authorList>
            <person name="Kono N."/>
            <person name="Nakamura H."/>
            <person name="Mori M."/>
            <person name="Yoshida Y."/>
            <person name="Ohtoshi R."/>
            <person name="Malay A.D."/>
            <person name="Moran D.A.P."/>
            <person name="Tomita M."/>
            <person name="Numata K."/>
            <person name="Arakawa K."/>
        </authorList>
    </citation>
    <scope>NUCLEOTIDE SEQUENCE</scope>
</reference>
<evidence type="ECO:0000313" key="2">
    <source>
        <dbReference type="EMBL" id="GFR25591.1"/>
    </source>
</evidence>
<dbReference type="OrthoDB" id="6418787at2759"/>
<comment type="caution">
    <text evidence="2">The sequence shown here is derived from an EMBL/GenBank/DDBJ whole genome shotgun (WGS) entry which is preliminary data.</text>
</comment>
<dbReference type="PANTHER" id="PTHR24410:SF23">
    <property type="entry name" value="BTB DOMAIN-CONTAINING PROTEIN-RELATED"/>
    <property type="match status" value="1"/>
</dbReference>
<dbReference type="SMART" id="SM00225">
    <property type="entry name" value="BTB"/>
    <property type="match status" value="2"/>
</dbReference>
<organism evidence="2 3">
    <name type="scientific">Trichonephila clavata</name>
    <name type="common">Joro spider</name>
    <name type="synonym">Nephila clavata</name>
    <dbReference type="NCBI Taxonomy" id="2740835"/>
    <lineage>
        <taxon>Eukaryota</taxon>
        <taxon>Metazoa</taxon>
        <taxon>Ecdysozoa</taxon>
        <taxon>Arthropoda</taxon>
        <taxon>Chelicerata</taxon>
        <taxon>Arachnida</taxon>
        <taxon>Araneae</taxon>
        <taxon>Araneomorphae</taxon>
        <taxon>Entelegynae</taxon>
        <taxon>Araneoidea</taxon>
        <taxon>Nephilidae</taxon>
        <taxon>Trichonephila</taxon>
    </lineage>
</organism>
<dbReference type="InterPro" id="IPR051481">
    <property type="entry name" value="BTB-POZ/Galectin-3-binding"/>
</dbReference>
<dbReference type="AlphaFoldDB" id="A0A8X6HKE4"/>
<dbReference type="PROSITE" id="PS50097">
    <property type="entry name" value="BTB"/>
    <property type="match status" value="1"/>
</dbReference>
<dbReference type="PANTHER" id="PTHR24410">
    <property type="entry name" value="HL07962P-RELATED"/>
    <property type="match status" value="1"/>
</dbReference>
<proteinExistence type="predicted"/>
<dbReference type="SUPFAM" id="SSF54695">
    <property type="entry name" value="POZ domain"/>
    <property type="match status" value="2"/>
</dbReference>